<dbReference type="EMBL" id="VDFW01000012">
    <property type="protein sequence ID" value="TNC25094.1"/>
    <property type="molecule type" value="Genomic_DNA"/>
</dbReference>
<evidence type="ECO:0000313" key="1">
    <source>
        <dbReference type="EMBL" id="TNC25094.1"/>
    </source>
</evidence>
<comment type="caution">
    <text evidence="1">The sequence shown here is derived from an EMBL/GenBank/DDBJ whole genome shotgun (WGS) entry which is preliminary data.</text>
</comment>
<gene>
    <name evidence="1" type="ORF">FG385_15720</name>
</gene>
<organism evidence="1 2">
    <name type="scientific">Amycolatopsis alkalitolerans</name>
    <dbReference type="NCBI Taxonomy" id="2547244"/>
    <lineage>
        <taxon>Bacteria</taxon>
        <taxon>Bacillati</taxon>
        <taxon>Actinomycetota</taxon>
        <taxon>Actinomycetes</taxon>
        <taxon>Pseudonocardiales</taxon>
        <taxon>Pseudonocardiaceae</taxon>
        <taxon>Amycolatopsis</taxon>
    </lineage>
</organism>
<protein>
    <submittedName>
        <fullName evidence="1">Uncharacterized protein</fullName>
    </submittedName>
</protein>
<keyword evidence="2" id="KW-1185">Reference proteome</keyword>
<name>A0A5C4LZ70_9PSEU</name>
<dbReference type="AlphaFoldDB" id="A0A5C4LZ70"/>
<reference evidence="1 2" key="1">
    <citation type="submission" date="2019-06" db="EMBL/GenBank/DDBJ databases">
        <title>Amycolatopsis alkalitolerans sp. nov., isolated from Gastrodia elata Blume.</title>
        <authorList>
            <person name="Narsing Rao M.P."/>
            <person name="Li W.J."/>
        </authorList>
    </citation>
    <scope>NUCLEOTIDE SEQUENCE [LARGE SCALE GENOMIC DNA]</scope>
    <source>
        <strain evidence="1 2">SYSUP0005</strain>
    </source>
</reference>
<sequence>MTTVKVFSFWVPNPYGVCTVVRVAVAASSRAEAVQRIKRHGLRIKPRQEQDPGLTPDEREFVESNPDAVWVIDTGELDGKWMRIEEFPFEKLEK</sequence>
<proteinExistence type="predicted"/>
<dbReference type="RefSeq" id="WP_139097482.1">
    <property type="nucleotide sequence ID" value="NZ_VDFW01000012.1"/>
</dbReference>
<evidence type="ECO:0000313" key="2">
    <source>
        <dbReference type="Proteomes" id="UP000305546"/>
    </source>
</evidence>
<dbReference type="Proteomes" id="UP000305546">
    <property type="component" value="Unassembled WGS sequence"/>
</dbReference>
<accession>A0A5C4LZ70</accession>